<evidence type="ECO:0000313" key="7">
    <source>
        <dbReference type="Proteomes" id="UP001319180"/>
    </source>
</evidence>
<feature type="signal peptide" evidence="3">
    <location>
        <begin position="1"/>
        <end position="21"/>
    </location>
</feature>
<evidence type="ECO:0000256" key="3">
    <source>
        <dbReference type="SAM" id="SignalP"/>
    </source>
</evidence>
<comment type="caution">
    <text evidence="6">The sequence shown here is derived from an EMBL/GenBank/DDBJ whole genome shotgun (WGS) entry which is preliminary data.</text>
</comment>
<dbReference type="GO" id="GO:0004565">
    <property type="term" value="F:beta-galactosidase activity"/>
    <property type="evidence" value="ECO:0007669"/>
    <property type="project" value="InterPro"/>
</dbReference>
<dbReference type="Gene3D" id="2.60.220.20">
    <property type="entry name" value="putative beta-Galactosidase from caulobacter crescentus"/>
    <property type="match status" value="1"/>
</dbReference>
<evidence type="ECO:0000259" key="5">
    <source>
        <dbReference type="Pfam" id="PF18120"/>
    </source>
</evidence>
<dbReference type="InterPro" id="IPR040719">
    <property type="entry name" value="DUF5597"/>
</dbReference>
<keyword evidence="1" id="KW-0378">Hydrolase</keyword>
<evidence type="ECO:0000256" key="2">
    <source>
        <dbReference type="ARBA" id="ARBA00023295"/>
    </source>
</evidence>
<feature type="chain" id="PRO_5042932176" evidence="3">
    <location>
        <begin position="22"/>
        <end position="540"/>
    </location>
</feature>
<evidence type="ECO:0000256" key="1">
    <source>
        <dbReference type="ARBA" id="ARBA00022801"/>
    </source>
</evidence>
<dbReference type="Pfam" id="PF18120">
    <property type="entry name" value="DUF5597"/>
    <property type="match status" value="1"/>
</dbReference>
<dbReference type="Pfam" id="PF02449">
    <property type="entry name" value="Glyco_hydro_42"/>
    <property type="match status" value="1"/>
</dbReference>
<name>A0AAP2DBN0_9BACT</name>
<evidence type="ECO:0000259" key="4">
    <source>
        <dbReference type="Pfam" id="PF02449"/>
    </source>
</evidence>
<dbReference type="PROSITE" id="PS51257">
    <property type="entry name" value="PROKAR_LIPOPROTEIN"/>
    <property type="match status" value="1"/>
</dbReference>
<evidence type="ECO:0000313" key="6">
    <source>
        <dbReference type="EMBL" id="MBT1688979.1"/>
    </source>
</evidence>
<dbReference type="Gene3D" id="3.20.20.80">
    <property type="entry name" value="Glycosidases"/>
    <property type="match status" value="1"/>
</dbReference>
<accession>A0AAP2DBN0</accession>
<keyword evidence="2" id="KW-0326">Glycosidase</keyword>
<dbReference type="EMBL" id="JAHESC010000033">
    <property type="protein sequence ID" value="MBT1688979.1"/>
    <property type="molecule type" value="Genomic_DNA"/>
</dbReference>
<sequence length="540" mass="60251">MKYLFIYCAVVILACATTIRAQPLPSLQRQGAAGHLVVNGKPFLVLGGELGNSSASSADYMRPLWKKLQAMHCNTVLAPVYWELIEPAPGKFDFTTVDSLLAGARRHGIKLVFLWFGSWKNSMSCYVPAWVKKDYKTYPRAYDARGQAQEILTPFSANNLRADVDAFRALMKHIRTEDEKHQTVIMIQVENEIGMLPSARDYHPDATKAFHQPVPAALMQYLQQHRKSLAPALATAWKKNGTRAAGTWEEVFGKGLATDEMFIAWHFAVFANQVAQEGKKVYPLPMFVNAALNRPNVKPGDYPSGGPLPHIIDVWKAATPAIDLLSPDFYNPDFAYWNDLYTRPDNALFIPEIRFEPSVAAKVFYALGHYQAIGFSPFSIESTDAPEREPIGRSYRVLEQLIPQLCRHQGKPTLDGVLLDKHADTDTLTFGNYIFIVKHDYTLGWSPGAKEEAWPQAGGLILQTAADEFVVAGTGIVVTFVSAQASNGRTGILTIEEGEYREGRWVPGRTMNGDQSHQGRHLRFPVGECGIQKLSLYQYK</sequence>
<feature type="domain" description="Glycoside hydrolase family 42 N-terminal" evidence="4">
    <location>
        <begin position="66"/>
        <end position="240"/>
    </location>
</feature>
<organism evidence="6 7">
    <name type="scientific">Dawidia soli</name>
    <dbReference type="NCBI Taxonomy" id="2782352"/>
    <lineage>
        <taxon>Bacteria</taxon>
        <taxon>Pseudomonadati</taxon>
        <taxon>Bacteroidota</taxon>
        <taxon>Cytophagia</taxon>
        <taxon>Cytophagales</taxon>
        <taxon>Chryseotaleaceae</taxon>
        <taxon>Dawidia</taxon>
    </lineage>
</organism>
<dbReference type="GO" id="GO:0009341">
    <property type="term" value="C:beta-galactosidase complex"/>
    <property type="evidence" value="ECO:0007669"/>
    <property type="project" value="InterPro"/>
</dbReference>
<reference evidence="6 7" key="1">
    <citation type="submission" date="2021-05" db="EMBL/GenBank/DDBJ databases">
        <title>A Polyphasic approach of four new species of the genus Ohtaekwangia: Ohtaekwangia histidinii sp. nov., Ohtaekwangia cretensis sp. nov., Ohtaekwangia indiensis sp. nov., Ohtaekwangia reichenbachii sp. nov. from diverse environment.</title>
        <authorList>
            <person name="Octaviana S."/>
        </authorList>
    </citation>
    <scope>NUCLEOTIDE SEQUENCE [LARGE SCALE GENOMIC DNA]</scope>
    <source>
        <strain evidence="6 7">PWU37</strain>
    </source>
</reference>
<dbReference type="InterPro" id="IPR013529">
    <property type="entry name" value="Glyco_hydro_42_N"/>
</dbReference>
<dbReference type="Proteomes" id="UP001319180">
    <property type="component" value="Unassembled WGS sequence"/>
</dbReference>
<gene>
    <name evidence="6" type="ORF">KK078_20610</name>
</gene>
<dbReference type="RefSeq" id="WP_254092205.1">
    <property type="nucleotide sequence ID" value="NZ_JAHESC010000033.1"/>
</dbReference>
<dbReference type="AlphaFoldDB" id="A0AAP2DBN0"/>
<proteinExistence type="predicted"/>
<keyword evidence="7" id="KW-1185">Reference proteome</keyword>
<feature type="domain" description="DUF5597" evidence="5">
    <location>
        <begin position="392"/>
        <end position="523"/>
    </location>
</feature>
<dbReference type="InterPro" id="IPR017853">
    <property type="entry name" value="GH"/>
</dbReference>
<keyword evidence="3" id="KW-0732">Signal</keyword>
<protein>
    <submittedName>
        <fullName evidence="6">DUF5597 domain-containing protein</fullName>
    </submittedName>
</protein>
<dbReference type="GO" id="GO:0005975">
    <property type="term" value="P:carbohydrate metabolic process"/>
    <property type="evidence" value="ECO:0007669"/>
    <property type="project" value="InterPro"/>
</dbReference>
<dbReference type="SUPFAM" id="SSF51445">
    <property type="entry name" value="(Trans)glycosidases"/>
    <property type="match status" value="1"/>
</dbReference>
<dbReference type="FunFam" id="3.20.20.80:FF:000135">
    <property type="entry name" value="Beta-galactosidase, putative, bgl35A"/>
    <property type="match status" value="1"/>
</dbReference>